<name>A0A517S7E3_9PLAN</name>
<evidence type="ECO:0000313" key="3">
    <source>
        <dbReference type="Proteomes" id="UP000315700"/>
    </source>
</evidence>
<proteinExistence type="predicted"/>
<sequence length="193" mass="21582">MDSNRETMSEQTCPATQTACLYFALLIVAAITAFAVGLGMPYFKWIRSLNVRNHLLAVYSQLEAGISAELEYGKLQDHVARNIREHWGEIEPTARGNWVVWKHGAWINEPQENARKRSLSEIPILLVLIDRATGLSTGELEEDAIVLTHRDGSRFSDVDGDERVFALFADGYVREMTARDFSEGIASGGKPAW</sequence>
<accession>A0A517S7E3</accession>
<feature type="transmembrane region" description="Helical" evidence="1">
    <location>
        <begin position="20"/>
        <end position="43"/>
    </location>
</feature>
<evidence type="ECO:0000256" key="1">
    <source>
        <dbReference type="SAM" id="Phobius"/>
    </source>
</evidence>
<evidence type="ECO:0000313" key="2">
    <source>
        <dbReference type="EMBL" id="QDT52025.1"/>
    </source>
</evidence>
<dbReference type="Proteomes" id="UP000315700">
    <property type="component" value="Chromosome"/>
</dbReference>
<keyword evidence="1" id="KW-0812">Transmembrane</keyword>
<organism evidence="2 3">
    <name type="scientific">Caulifigura coniformis</name>
    <dbReference type="NCBI Taxonomy" id="2527983"/>
    <lineage>
        <taxon>Bacteria</taxon>
        <taxon>Pseudomonadati</taxon>
        <taxon>Planctomycetota</taxon>
        <taxon>Planctomycetia</taxon>
        <taxon>Planctomycetales</taxon>
        <taxon>Planctomycetaceae</taxon>
        <taxon>Caulifigura</taxon>
    </lineage>
</organism>
<gene>
    <name evidence="2" type="ORF">Pan44_00320</name>
</gene>
<reference evidence="2 3" key="1">
    <citation type="submission" date="2019-02" db="EMBL/GenBank/DDBJ databases">
        <title>Deep-cultivation of Planctomycetes and their phenomic and genomic characterization uncovers novel biology.</title>
        <authorList>
            <person name="Wiegand S."/>
            <person name="Jogler M."/>
            <person name="Boedeker C."/>
            <person name="Pinto D."/>
            <person name="Vollmers J."/>
            <person name="Rivas-Marin E."/>
            <person name="Kohn T."/>
            <person name="Peeters S.H."/>
            <person name="Heuer A."/>
            <person name="Rast P."/>
            <person name="Oberbeckmann S."/>
            <person name="Bunk B."/>
            <person name="Jeske O."/>
            <person name="Meyerdierks A."/>
            <person name="Storesund J.E."/>
            <person name="Kallscheuer N."/>
            <person name="Luecker S."/>
            <person name="Lage O.M."/>
            <person name="Pohl T."/>
            <person name="Merkel B.J."/>
            <person name="Hornburger P."/>
            <person name="Mueller R.-W."/>
            <person name="Bruemmer F."/>
            <person name="Labrenz M."/>
            <person name="Spormann A.M."/>
            <person name="Op den Camp H."/>
            <person name="Overmann J."/>
            <person name="Amann R."/>
            <person name="Jetten M.S.M."/>
            <person name="Mascher T."/>
            <person name="Medema M.H."/>
            <person name="Devos D.P."/>
            <person name="Kaster A.-K."/>
            <person name="Ovreas L."/>
            <person name="Rohde M."/>
            <person name="Galperin M.Y."/>
            <person name="Jogler C."/>
        </authorList>
    </citation>
    <scope>NUCLEOTIDE SEQUENCE [LARGE SCALE GENOMIC DNA]</scope>
    <source>
        <strain evidence="2 3">Pan44</strain>
    </source>
</reference>
<keyword evidence="1" id="KW-0472">Membrane</keyword>
<dbReference type="InParanoid" id="A0A517S7E3"/>
<keyword evidence="1" id="KW-1133">Transmembrane helix</keyword>
<keyword evidence="3" id="KW-1185">Reference proteome</keyword>
<dbReference type="EMBL" id="CP036271">
    <property type="protein sequence ID" value="QDT52025.1"/>
    <property type="molecule type" value="Genomic_DNA"/>
</dbReference>
<protein>
    <submittedName>
        <fullName evidence="2">Uncharacterized protein</fullName>
    </submittedName>
</protein>
<dbReference type="KEGG" id="ccos:Pan44_00320"/>
<dbReference type="AlphaFoldDB" id="A0A517S7E3"/>